<dbReference type="OrthoDB" id="9777890at2"/>
<dbReference type="eggNOG" id="ENOG502ZU2M">
    <property type="taxonomic scope" value="Bacteria"/>
</dbReference>
<accession>A0A0A6UP22</accession>
<evidence type="ECO:0008006" key="3">
    <source>
        <dbReference type="Google" id="ProtNLM"/>
    </source>
</evidence>
<name>A0A0A6UP22_ACTUT</name>
<dbReference type="EMBL" id="JRTT01000008">
    <property type="protein sequence ID" value="KHD77885.1"/>
    <property type="molecule type" value="Genomic_DNA"/>
</dbReference>
<evidence type="ECO:0000313" key="1">
    <source>
        <dbReference type="EMBL" id="KHD77885.1"/>
    </source>
</evidence>
<sequence length="342" mass="37755">MSLIFVVGTGRCGSTMLSKALHTHPEVLSLSEFFASLRNRAFPDGPITGREFWQLLSAPDSHIDAMVRSGLKTAEQRYPYGTGRFREVSGVPAISHMTLPALTDNPDRLYDELAGEVPSWPQRPIGDHYRALFAWLTGRFGRPVLVERSGASLLYVQRLKTMFPEARFVHMFRDGPDCALSMSRHYGFRLMMLPQAAARKAGVPVPGLIKKHLDRVPADFRRFFNDEFTVDSLMAADLPLSDFGAFWSSMIQHGVRELAGTDHLELSYERMLDDPRTELATLASYAGISADPAWLDRVGAGIDASRGGAAQRLGPAEYAELVAACAPGEQALTKQSQTIGKR</sequence>
<dbReference type="Gene3D" id="3.40.50.300">
    <property type="entry name" value="P-loop containing nucleotide triphosphate hydrolases"/>
    <property type="match status" value="1"/>
</dbReference>
<gene>
    <name evidence="1" type="ORF">MB27_08940</name>
</gene>
<dbReference type="Pfam" id="PF13469">
    <property type="entry name" value="Sulfotransfer_3"/>
    <property type="match status" value="1"/>
</dbReference>
<dbReference type="AlphaFoldDB" id="A0A0A6UP22"/>
<proteinExistence type="predicted"/>
<dbReference type="Proteomes" id="UP000054537">
    <property type="component" value="Unassembled WGS sequence"/>
</dbReference>
<keyword evidence="2" id="KW-1185">Reference proteome</keyword>
<protein>
    <recommendedName>
        <fullName evidence="3">Sulfotransferase</fullName>
    </recommendedName>
</protein>
<dbReference type="STRING" id="1869.MB27_08940"/>
<dbReference type="SUPFAM" id="SSF52540">
    <property type="entry name" value="P-loop containing nucleoside triphosphate hydrolases"/>
    <property type="match status" value="1"/>
</dbReference>
<comment type="caution">
    <text evidence="1">The sequence shown here is derived from an EMBL/GenBank/DDBJ whole genome shotgun (WGS) entry which is preliminary data.</text>
</comment>
<dbReference type="InterPro" id="IPR027417">
    <property type="entry name" value="P-loop_NTPase"/>
</dbReference>
<reference evidence="1 2" key="1">
    <citation type="submission" date="2014-10" db="EMBL/GenBank/DDBJ databases">
        <title>Draft genome sequence of Actinoplanes utahensis NRRL 12052.</title>
        <authorList>
            <person name="Velasco-Bucheli B."/>
            <person name="del Cerro C."/>
            <person name="Hormigo D."/>
            <person name="Garcia J.L."/>
            <person name="Acebal C."/>
            <person name="Arroyo M."/>
            <person name="de la Mata I."/>
        </authorList>
    </citation>
    <scope>NUCLEOTIDE SEQUENCE [LARGE SCALE GENOMIC DNA]</scope>
    <source>
        <strain evidence="1 2">NRRL 12052</strain>
    </source>
</reference>
<organism evidence="1 2">
    <name type="scientific">Actinoplanes utahensis</name>
    <dbReference type="NCBI Taxonomy" id="1869"/>
    <lineage>
        <taxon>Bacteria</taxon>
        <taxon>Bacillati</taxon>
        <taxon>Actinomycetota</taxon>
        <taxon>Actinomycetes</taxon>
        <taxon>Micromonosporales</taxon>
        <taxon>Micromonosporaceae</taxon>
        <taxon>Actinoplanes</taxon>
    </lineage>
</organism>
<dbReference type="RefSeq" id="WP_043523689.1">
    <property type="nucleotide sequence ID" value="NZ_BAABKU010000038.1"/>
</dbReference>
<evidence type="ECO:0000313" key="2">
    <source>
        <dbReference type="Proteomes" id="UP000054537"/>
    </source>
</evidence>